<dbReference type="InterPro" id="IPR002937">
    <property type="entry name" value="Amino_oxidase"/>
</dbReference>
<dbReference type="Pfam" id="PF13450">
    <property type="entry name" value="NAD_binding_8"/>
    <property type="match status" value="1"/>
</dbReference>
<dbReference type="PANTHER" id="PTHR42923">
    <property type="entry name" value="PROTOPORPHYRINOGEN OXIDASE"/>
    <property type="match status" value="1"/>
</dbReference>
<dbReference type="SUPFAM" id="SSF51905">
    <property type="entry name" value="FAD/NAD(P)-binding domain"/>
    <property type="match status" value="1"/>
</dbReference>
<dbReference type="OrthoDB" id="5977668at2759"/>
<sequence length="543" mass="61038">MVQFVSCLVRTPIARSPSTKDHAFAPTNRRFPRTHYLPLVYSIFADTATPLTLFRAWLAWLCTVYSGLSILRSRAIMEKTQPGRPRTVAIVGTGMAGLTTAHLLHQDPERRYKVTLLEKRDQISLSAESISVPSKDGNNSVIWADVPMRAFAGGFYQNLIRMYDYLAVNYHAQPFLFSFTRLPRPQQASSPTSCVPGPQMIYASNFHQVPPVPRTVDLIHWLVEGVYAIVCYVWFTFCCFFIAPFEEDPQTGAPSESLDHYLRRIWLPQTYVVNYLLPLISSVCTCSHQELLCFPASDILAYKRRTHRQQHFVVTAGVHSVQQKLLQGIQVRLGVNLTHVAPQNDSVQITYSTLDGQTTSEHFDLVVLAVSPDVAASLFSPLKSQLSAIPTTTVETVAHTDETSILPILRATSLKHRKSDFSSQTQRIHFFSNGSITEAVHEQPNSILITTNPLFPLDESKIIRSASFTRVLRSPRSRMFINSIFRDRSQREISSVSWRSGDDRVYLAGGWCWDGMVLLEGCIVSAMRIAVDLGVTVPWDSAE</sequence>
<dbReference type="OMA" id="PAGWRNG"/>
<dbReference type="PANTHER" id="PTHR42923:SF42">
    <property type="entry name" value="AMINE OXIDASE DOMAIN-CONTAINING PROTEIN"/>
    <property type="match status" value="1"/>
</dbReference>
<dbReference type="AlphaFoldDB" id="A0A1V6PKQ2"/>
<gene>
    <name evidence="2" type="ORF">PENDEC_c003G04381</name>
</gene>
<dbReference type="GO" id="GO:0016491">
    <property type="term" value="F:oxidoreductase activity"/>
    <property type="evidence" value="ECO:0007669"/>
    <property type="project" value="InterPro"/>
</dbReference>
<keyword evidence="3" id="KW-1185">Reference proteome</keyword>
<evidence type="ECO:0000313" key="3">
    <source>
        <dbReference type="Proteomes" id="UP000191522"/>
    </source>
</evidence>
<protein>
    <recommendedName>
        <fullName evidence="1">Amine oxidase domain-containing protein</fullName>
    </recommendedName>
</protein>
<name>A0A1V6PKQ2_PENDC</name>
<proteinExistence type="predicted"/>
<dbReference type="Proteomes" id="UP000191522">
    <property type="component" value="Unassembled WGS sequence"/>
</dbReference>
<dbReference type="Gene3D" id="3.90.660.20">
    <property type="entry name" value="Protoporphyrinogen oxidase, mitochondrial, domain 2"/>
    <property type="match status" value="1"/>
</dbReference>
<dbReference type="Pfam" id="PF01593">
    <property type="entry name" value="Amino_oxidase"/>
    <property type="match status" value="1"/>
</dbReference>
<dbReference type="InterPro" id="IPR036188">
    <property type="entry name" value="FAD/NAD-bd_sf"/>
</dbReference>
<evidence type="ECO:0000259" key="1">
    <source>
        <dbReference type="Pfam" id="PF01593"/>
    </source>
</evidence>
<dbReference type="STRING" id="69771.A0A1V6PKQ2"/>
<feature type="domain" description="Amine oxidase" evidence="1">
    <location>
        <begin position="302"/>
        <end position="404"/>
    </location>
</feature>
<dbReference type="Gene3D" id="3.50.50.60">
    <property type="entry name" value="FAD/NAD(P)-binding domain"/>
    <property type="match status" value="2"/>
</dbReference>
<accession>A0A1V6PKQ2</accession>
<organism evidence="2 3">
    <name type="scientific">Penicillium decumbens</name>
    <dbReference type="NCBI Taxonomy" id="69771"/>
    <lineage>
        <taxon>Eukaryota</taxon>
        <taxon>Fungi</taxon>
        <taxon>Dikarya</taxon>
        <taxon>Ascomycota</taxon>
        <taxon>Pezizomycotina</taxon>
        <taxon>Eurotiomycetes</taxon>
        <taxon>Eurotiomycetidae</taxon>
        <taxon>Eurotiales</taxon>
        <taxon>Aspergillaceae</taxon>
        <taxon>Penicillium</taxon>
    </lineage>
</organism>
<comment type="caution">
    <text evidence="2">The sequence shown here is derived from an EMBL/GenBank/DDBJ whole genome shotgun (WGS) entry which is preliminary data.</text>
</comment>
<evidence type="ECO:0000313" key="2">
    <source>
        <dbReference type="EMBL" id="OQD77267.1"/>
    </source>
</evidence>
<reference evidence="3" key="1">
    <citation type="journal article" date="2017" name="Nat. Microbiol.">
        <title>Global analysis of biosynthetic gene clusters reveals vast potential of secondary metabolite production in Penicillium species.</title>
        <authorList>
            <person name="Nielsen J.C."/>
            <person name="Grijseels S."/>
            <person name="Prigent S."/>
            <person name="Ji B."/>
            <person name="Dainat J."/>
            <person name="Nielsen K.F."/>
            <person name="Frisvad J.C."/>
            <person name="Workman M."/>
            <person name="Nielsen J."/>
        </authorList>
    </citation>
    <scope>NUCLEOTIDE SEQUENCE [LARGE SCALE GENOMIC DNA]</scope>
    <source>
        <strain evidence="3">IBT 11843</strain>
    </source>
</reference>
<dbReference type="EMBL" id="MDYL01000003">
    <property type="protein sequence ID" value="OQD77267.1"/>
    <property type="molecule type" value="Genomic_DNA"/>
</dbReference>
<dbReference type="InterPro" id="IPR050464">
    <property type="entry name" value="Zeta_carotene_desat/Oxidored"/>
</dbReference>